<dbReference type="GO" id="GO:0005840">
    <property type="term" value="C:ribosome"/>
    <property type="evidence" value="ECO:0007669"/>
    <property type="project" value="UniProtKB-KW"/>
</dbReference>
<dbReference type="NCBIfam" id="NF000612">
    <property type="entry name" value="PRK00019.1"/>
    <property type="match status" value="1"/>
</dbReference>
<keyword evidence="4 7" id="KW-0689">Ribosomal protein</keyword>
<dbReference type="PANTHER" id="PTHR33280">
    <property type="entry name" value="50S RIBOSOMAL PROTEIN L31, CHLOROPLASTIC"/>
    <property type="match status" value="1"/>
</dbReference>
<proteinExistence type="inferred from homology"/>
<evidence type="ECO:0000256" key="6">
    <source>
        <dbReference type="ARBA" id="ARBA00035687"/>
    </source>
</evidence>
<dbReference type="EMBL" id="VBPB01000253">
    <property type="protein sequence ID" value="TMQ70069.1"/>
    <property type="molecule type" value="Genomic_DNA"/>
</dbReference>
<name>A0A538U2T1_UNCEI</name>
<dbReference type="InterPro" id="IPR027491">
    <property type="entry name" value="Ribosomal_bL31_A"/>
</dbReference>
<dbReference type="GO" id="GO:0003735">
    <property type="term" value="F:structural constituent of ribosome"/>
    <property type="evidence" value="ECO:0007669"/>
    <property type="project" value="InterPro"/>
</dbReference>
<dbReference type="HAMAP" id="MF_00501">
    <property type="entry name" value="Ribosomal_bL31_1"/>
    <property type="match status" value="1"/>
</dbReference>
<sequence length="86" mass="9744">MKAGIHPQYEVRTFHCYGCSAEWDTRTTLKPTSSDGKIHLDICSNCHPFFTGKQKLLDRAGRVERFRKKYDKSDKAKAAEPAPANS</sequence>
<comment type="function">
    <text evidence="7">Binds the 23S rRNA.</text>
</comment>
<protein>
    <recommendedName>
        <fullName evidence="6 7">Large ribosomal subunit protein bL31</fullName>
    </recommendedName>
</protein>
<dbReference type="AlphaFoldDB" id="A0A538U2T1"/>
<reference evidence="8 9" key="1">
    <citation type="journal article" date="2019" name="Nat. Microbiol.">
        <title>Mediterranean grassland soil C-N compound turnover is dependent on rainfall and depth, and is mediated by genomically divergent microorganisms.</title>
        <authorList>
            <person name="Diamond S."/>
            <person name="Andeer P.F."/>
            <person name="Li Z."/>
            <person name="Crits-Christoph A."/>
            <person name="Burstein D."/>
            <person name="Anantharaman K."/>
            <person name="Lane K.R."/>
            <person name="Thomas B.C."/>
            <person name="Pan C."/>
            <person name="Northen T.R."/>
            <person name="Banfield J.F."/>
        </authorList>
    </citation>
    <scope>NUCLEOTIDE SEQUENCE [LARGE SCALE GENOMIC DNA]</scope>
    <source>
        <strain evidence="8">WS_11</strain>
    </source>
</reference>
<organism evidence="8 9">
    <name type="scientific">Eiseniibacteriota bacterium</name>
    <dbReference type="NCBI Taxonomy" id="2212470"/>
    <lineage>
        <taxon>Bacteria</taxon>
        <taxon>Candidatus Eiseniibacteriota</taxon>
    </lineage>
</organism>
<dbReference type="GO" id="GO:0006412">
    <property type="term" value="P:translation"/>
    <property type="evidence" value="ECO:0007669"/>
    <property type="project" value="UniProtKB-UniRule"/>
</dbReference>
<dbReference type="NCBIfam" id="TIGR00105">
    <property type="entry name" value="L31"/>
    <property type="match status" value="1"/>
</dbReference>
<dbReference type="Pfam" id="PF01197">
    <property type="entry name" value="Ribosomal_L31"/>
    <property type="match status" value="1"/>
</dbReference>
<comment type="similarity">
    <text evidence="1 7">Belongs to the bacterial ribosomal protein bL31 family. Type A subfamily.</text>
</comment>
<gene>
    <name evidence="7 8" type="primary">rpmE</name>
    <name evidence="8" type="ORF">E6K81_13485</name>
</gene>
<keyword evidence="2 7" id="KW-0699">rRNA-binding</keyword>
<dbReference type="PANTHER" id="PTHR33280:SF1">
    <property type="entry name" value="LARGE RIBOSOMAL SUBUNIT PROTEIN BL31C"/>
    <property type="match status" value="1"/>
</dbReference>
<evidence type="ECO:0000256" key="5">
    <source>
        <dbReference type="ARBA" id="ARBA00023274"/>
    </source>
</evidence>
<dbReference type="Proteomes" id="UP000319771">
    <property type="component" value="Unassembled WGS sequence"/>
</dbReference>
<evidence type="ECO:0000313" key="9">
    <source>
        <dbReference type="Proteomes" id="UP000319771"/>
    </source>
</evidence>
<dbReference type="Gene3D" id="4.10.830.30">
    <property type="entry name" value="Ribosomal protein L31"/>
    <property type="match status" value="1"/>
</dbReference>
<evidence type="ECO:0000256" key="2">
    <source>
        <dbReference type="ARBA" id="ARBA00022730"/>
    </source>
</evidence>
<dbReference type="PROSITE" id="PS01143">
    <property type="entry name" value="RIBOSOMAL_L31"/>
    <property type="match status" value="1"/>
</dbReference>
<keyword evidence="3 7" id="KW-0694">RNA-binding</keyword>
<evidence type="ECO:0000256" key="7">
    <source>
        <dbReference type="HAMAP-Rule" id="MF_00501"/>
    </source>
</evidence>
<dbReference type="InterPro" id="IPR002150">
    <property type="entry name" value="Ribosomal_bL31"/>
</dbReference>
<keyword evidence="5 7" id="KW-0687">Ribonucleoprotein</keyword>
<evidence type="ECO:0000256" key="3">
    <source>
        <dbReference type="ARBA" id="ARBA00022884"/>
    </source>
</evidence>
<dbReference type="InterPro" id="IPR042105">
    <property type="entry name" value="Ribosomal_bL31_sf"/>
</dbReference>
<comment type="subunit">
    <text evidence="7">Part of the 50S ribosomal subunit.</text>
</comment>
<dbReference type="InterPro" id="IPR034704">
    <property type="entry name" value="Ribosomal_bL28/bL31-like_sf"/>
</dbReference>
<accession>A0A538U2T1</accession>
<dbReference type="GO" id="GO:0019843">
    <property type="term" value="F:rRNA binding"/>
    <property type="evidence" value="ECO:0007669"/>
    <property type="project" value="UniProtKB-KW"/>
</dbReference>
<comment type="caution">
    <text evidence="8">The sequence shown here is derived from an EMBL/GenBank/DDBJ whole genome shotgun (WGS) entry which is preliminary data.</text>
</comment>
<evidence type="ECO:0000256" key="4">
    <source>
        <dbReference type="ARBA" id="ARBA00022980"/>
    </source>
</evidence>
<dbReference type="SUPFAM" id="SSF143800">
    <property type="entry name" value="L28p-like"/>
    <property type="match status" value="1"/>
</dbReference>
<dbReference type="PRINTS" id="PR01249">
    <property type="entry name" value="RIBOSOMALL31"/>
</dbReference>
<comment type="caution">
    <text evidence="7">Lacks conserved residue(s) required for the propagation of feature annotation.</text>
</comment>
<evidence type="ECO:0000313" key="8">
    <source>
        <dbReference type="EMBL" id="TMQ70069.1"/>
    </source>
</evidence>
<dbReference type="GO" id="GO:1990904">
    <property type="term" value="C:ribonucleoprotein complex"/>
    <property type="evidence" value="ECO:0007669"/>
    <property type="project" value="UniProtKB-KW"/>
</dbReference>
<evidence type="ECO:0000256" key="1">
    <source>
        <dbReference type="ARBA" id="ARBA00009296"/>
    </source>
</evidence>